<reference evidence="2 3" key="1">
    <citation type="submission" date="2018-08" db="EMBL/GenBank/DDBJ databases">
        <title>Genomic Encyclopedia of Archaeal and Bacterial Type Strains, Phase II (KMG-II): from individual species to whole genera.</title>
        <authorList>
            <person name="Goeker M."/>
        </authorList>
    </citation>
    <scope>NUCLEOTIDE SEQUENCE [LARGE SCALE GENOMIC DNA]</scope>
    <source>
        <strain evidence="2 3">DSM 45791</strain>
    </source>
</reference>
<dbReference type="RefSeq" id="WP_116172544.1">
    <property type="nucleotide sequence ID" value="NZ_CP144375.1"/>
</dbReference>
<dbReference type="PROSITE" id="PS50943">
    <property type="entry name" value="HTH_CROC1"/>
    <property type="match status" value="1"/>
</dbReference>
<dbReference type="CDD" id="cd00093">
    <property type="entry name" value="HTH_XRE"/>
    <property type="match status" value="1"/>
</dbReference>
<dbReference type="Proteomes" id="UP000256269">
    <property type="component" value="Unassembled WGS sequence"/>
</dbReference>
<sequence length="290" mass="33239">MPPSQGPLIPRRRLGHELKRLRESAGLQLVNAAKRLECSPSKVSRLENGQGLPKLRDVRDLLDLYQVRDQRMRTRLLNLATASQDQGWWSDLPDMSPSNLGNFISLESAADEMKVYTGFAIPGLIQTPEYTREIFSKNYPAATENEIEQFIEIRAKRQQLVVERLGELQITAVVDEGVLHRVVHSRAVMRAQLATLLDYARHDRVDLRIFPFSAGYNQGIQCDYAIFAFHNEIDQDTVYQELSGGDRLSVQETEVRRYSDIFTNLLSNCPDQESSRRLIGEIMEQNYQKE</sequence>
<keyword evidence="3" id="KW-1185">Reference proteome</keyword>
<dbReference type="Pfam" id="PF19054">
    <property type="entry name" value="DUF5753"/>
    <property type="match status" value="1"/>
</dbReference>
<proteinExistence type="predicted"/>
<protein>
    <submittedName>
        <fullName evidence="2">Helix-turn-helix protein</fullName>
    </submittedName>
</protein>
<dbReference type="GO" id="GO:0003677">
    <property type="term" value="F:DNA binding"/>
    <property type="evidence" value="ECO:0007669"/>
    <property type="project" value="InterPro"/>
</dbReference>
<dbReference type="OrthoDB" id="4285266at2"/>
<dbReference type="EMBL" id="QUNO01000001">
    <property type="protein sequence ID" value="REH55673.1"/>
    <property type="molecule type" value="Genomic_DNA"/>
</dbReference>
<evidence type="ECO:0000259" key="1">
    <source>
        <dbReference type="PROSITE" id="PS50943"/>
    </source>
</evidence>
<dbReference type="SUPFAM" id="SSF47413">
    <property type="entry name" value="lambda repressor-like DNA-binding domains"/>
    <property type="match status" value="1"/>
</dbReference>
<dbReference type="AlphaFoldDB" id="A0A3E0IAB0"/>
<dbReference type="InterPro" id="IPR043917">
    <property type="entry name" value="DUF5753"/>
</dbReference>
<accession>A0A3E0IAB0</accession>
<name>A0A3E0IAB0_9PSEU</name>
<feature type="domain" description="HTH cro/C1-type" evidence="1">
    <location>
        <begin position="18"/>
        <end position="71"/>
    </location>
</feature>
<gene>
    <name evidence="2" type="ORF">BCF44_101699</name>
</gene>
<dbReference type="InterPro" id="IPR010982">
    <property type="entry name" value="Lambda_DNA-bd_dom_sf"/>
</dbReference>
<dbReference type="SMART" id="SM00530">
    <property type="entry name" value="HTH_XRE"/>
    <property type="match status" value="1"/>
</dbReference>
<comment type="caution">
    <text evidence="2">The sequence shown here is derived from an EMBL/GenBank/DDBJ whole genome shotgun (WGS) entry which is preliminary data.</text>
</comment>
<dbReference type="Pfam" id="PF13560">
    <property type="entry name" value="HTH_31"/>
    <property type="match status" value="1"/>
</dbReference>
<dbReference type="InterPro" id="IPR001387">
    <property type="entry name" value="Cro/C1-type_HTH"/>
</dbReference>
<evidence type="ECO:0000313" key="2">
    <source>
        <dbReference type="EMBL" id="REH55673.1"/>
    </source>
</evidence>
<dbReference type="Gene3D" id="1.10.260.40">
    <property type="entry name" value="lambda repressor-like DNA-binding domains"/>
    <property type="match status" value="1"/>
</dbReference>
<organism evidence="2 3">
    <name type="scientific">Kutzneria buriramensis</name>
    <dbReference type="NCBI Taxonomy" id="1045776"/>
    <lineage>
        <taxon>Bacteria</taxon>
        <taxon>Bacillati</taxon>
        <taxon>Actinomycetota</taxon>
        <taxon>Actinomycetes</taxon>
        <taxon>Pseudonocardiales</taxon>
        <taxon>Pseudonocardiaceae</taxon>
        <taxon>Kutzneria</taxon>
    </lineage>
</organism>
<evidence type="ECO:0000313" key="3">
    <source>
        <dbReference type="Proteomes" id="UP000256269"/>
    </source>
</evidence>